<dbReference type="Proteomes" id="UP000682733">
    <property type="component" value="Unassembled WGS sequence"/>
</dbReference>
<evidence type="ECO:0000313" key="4">
    <source>
        <dbReference type="EMBL" id="CAF4071956.1"/>
    </source>
</evidence>
<comment type="caution">
    <text evidence="3">The sequence shown here is derived from an EMBL/GenBank/DDBJ whole genome shotgun (WGS) entry which is preliminary data.</text>
</comment>
<dbReference type="EMBL" id="CAJNOK010017530">
    <property type="protein sequence ID" value="CAF1265757.1"/>
    <property type="molecule type" value="Genomic_DNA"/>
</dbReference>
<evidence type="ECO:0000313" key="2">
    <source>
        <dbReference type="EMBL" id="CAF1265757.1"/>
    </source>
</evidence>
<evidence type="ECO:0000256" key="1">
    <source>
        <dbReference type="SAM" id="MobiDB-lite"/>
    </source>
</evidence>
<evidence type="ECO:0000313" key="3">
    <source>
        <dbReference type="EMBL" id="CAF1602028.1"/>
    </source>
</evidence>
<reference evidence="3" key="1">
    <citation type="submission" date="2021-02" db="EMBL/GenBank/DDBJ databases">
        <authorList>
            <person name="Nowell W R."/>
        </authorList>
    </citation>
    <scope>NUCLEOTIDE SEQUENCE</scope>
</reference>
<evidence type="ECO:0000313" key="5">
    <source>
        <dbReference type="EMBL" id="CAF4479728.1"/>
    </source>
</evidence>
<gene>
    <name evidence="3" type="ORF">GPM918_LOCUS42512</name>
    <name evidence="2" type="ORF">OVA965_LOCUS26946</name>
    <name evidence="5" type="ORF">SRO942_LOCUS43760</name>
    <name evidence="4" type="ORF">TMI583_LOCUS27688</name>
</gene>
<dbReference type="EMBL" id="CAJNOQ010035953">
    <property type="protein sequence ID" value="CAF1602028.1"/>
    <property type="molecule type" value="Genomic_DNA"/>
</dbReference>
<name>A0A816B085_9BILA</name>
<dbReference type="Proteomes" id="UP000677228">
    <property type="component" value="Unassembled WGS sequence"/>
</dbReference>
<dbReference type="EMBL" id="CAJOBA010039089">
    <property type="protein sequence ID" value="CAF4071956.1"/>
    <property type="molecule type" value="Genomic_DNA"/>
</dbReference>
<dbReference type="Proteomes" id="UP000681722">
    <property type="component" value="Unassembled WGS sequence"/>
</dbReference>
<dbReference type="Proteomes" id="UP000663829">
    <property type="component" value="Unassembled WGS sequence"/>
</dbReference>
<protein>
    <submittedName>
        <fullName evidence="3">Uncharacterized protein</fullName>
    </submittedName>
</protein>
<dbReference type="AlphaFoldDB" id="A0A816B085"/>
<accession>A0A816B085</accession>
<organism evidence="3 6">
    <name type="scientific">Didymodactylos carnosus</name>
    <dbReference type="NCBI Taxonomy" id="1234261"/>
    <lineage>
        <taxon>Eukaryota</taxon>
        <taxon>Metazoa</taxon>
        <taxon>Spiralia</taxon>
        <taxon>Gnathifera</taxon>
        <taxon>Rotifera</taxon>
        <taxon>Eurotatoria</taxon>
        <taxon>Bdelloidea</taxon>
        <taxon>Philodinida</taxon>
        <taxon>Philodinidae</taxon>
        <taxon>Didymodactylos</taxon>
    </lineage>
</organism>
<keyword evidence="6" id="KW-1185">Reference proteome</keyword>
<sequence>MSLSKCLSKYDISRQTQKFAEDGLDKNNDTRTMKAVGGHYVYKLEKDGNGLEQLKVTMSVKSQSKENKEKIETKTRLLPTRKEQIALIVNLAIEHLKRTDHSISINTCELTLNRTHRIGREKINYILMALERLHLIGKKVETGKDEEDTAKSSRAKRKTTKVATNAGTSNNQEEKETSLPKMKRALRELIDPLSKNYTIEEGKKCRRDQDKFTQ</sequence>
<feature type="compositionally biased region" description="Polar residues" evidence="1">
    <location>
        <begin position="161"/>
        <end position="171"/>
    </location>
</feature>
<feature type="region of interest" description="Disordered" evidence="1">
    <location>
        <begin position="142"/>
        <end position="185"/>
    </location>
</feature>
<evidence type="ECO:0000313" key="6">
    <source>
        <dbReference type="Proteomes" id="UP000663829"/>
    </source>
</evidence>
<proteinExistence type="predicted"/>
<dbReference type="EMBL" id="CAJOBC010102391">
    <property type="protein sequence ID" value="CAF4479728.1"/>
    <property type="molecule type" value="Genomic_DNA"/>
</dbReference>